<keyword evidence="2" id="KW-1185">Reference proteome</keyword>
<name>A0AAV2GIW7_9ROSI</name>
<evidence type="ECO:0000313" key="1">
    <source>
        <dbReference type="EMBL" id="CAL1410357.1"/>
    </source>
</evidence>
<evidence type="ECO:0000313" key="2">
    <source>
        <dbReference type="Proteomes" id="UP001497516"/>
    </source>
</evidence>
<accession>A0AAV2GIW7</accession>
<reference evidence="1 2" key="1">
    <citation type="submission" date="2024-04" db="EMBL/GenBank/DDBJ databases">
        <authorList>
            <person name="Fracassetti M."/>
        </authorList>
    </citation>
    <scope>NUCLEOTIDE SEQUENCE [LARGE SCALE GENOMIC DNA]</scope>
</reference>
<dbReference type="Proteomes" id="UP001497516">
    <property type="component" value="Chromosome 9"/>
</dbReference>
<organism evidence="1 2">
    <name type="scientific">Linum trigynum</name>
    <dbReference type="NCBI Taxonomy" id="586398"/>
    <lineage>
        <taxon>Eukaryota</taxon>
        <taxon>Viridiplantae</taxon>
        <taxon>Streptophyta</taxon>
        <taxon>Embryophyta</taxon>
        <taxon>Tracheophyta</taxon>
        <taxon>Spermatophyta</taxon>
        <taxon>Magnoliopsida</taxon>
        <taxon>eudicotyledons</taxon>
        <taxon>Gunneridae</taxon>
        <taxon>Pentapetalae</taxon>
        <taxon>rosids</taxon>
        <taxon>fabids</taxon>
        <taxon>Malpighiales</taxon>
        <taxon>Linaceae</taxon>
        <taxon>Linum</taxon>
    </lineage>
</organism>
<dbReference type="EMBL" id="OZ034822">
    <property type="protein sequence ID" value="CAL1410357.1"/>
    <property type="molecule type" value="Genomic_DNA"/>
</dbReference>
<gene>
    <name evidence="1" type="ORF">LTRI10_LOCUS49781</name>
</gene>
<protein>
    <submittedName>
        <fullName evidence="1">Uncharacterized protein</fullName>
    </submittedName>
</protein>
<sequence>MTVRGRNNGCVGYHRIQGGGRAVETATALVTINSRRRRTIETMAVLVTPDSRRRGAIQLQIVYLTLAEEERRVRRSAKRAGSGEKDL</sequence>
<proteinExistence type="predicted"/>
<dbReference type="AlphaFoldDB" id="A0AAV2GIW7"/>